<gene>
    <name evidence="2" type="ORF">L4H06_03480</name>
</gene>
<evidence type="ECO:0000256" key="1">
    <source>
        <dbReference type="SAM" id="MobiDB-lite"/>
    </source>
</evidence>
<comment type="caution">
    <text evidence="2">The sequence shown here is derived from an EMBL/GenBank/DDBJ whole genome shotgun (WGS) entry which is preliminary data.</text>
</comment>
<accession>A0AAW5AJH1</accession>
<dbReference type="AlphaFoldDB" id="A0AAW5AJH1"/>
<sequence length="92" mass="10240">MAVSSGYKTLSQAKPTPECFEIIPLYFAANGFEAPVQEKRKNQPINGRMAFFCYPTAYPKAGYKIKTPFSDGLNPSQPSNLFAGIHHDRQPD</sequence>
<reference evidence="2" key="1">
    <citation type="submission" date="2022-01" db="EMBL/GenBank/DDBJ databases">
        <title>Neisseria sp. ZJ104.</title>
        <authorList>
            <person name="Yang C."/>
        </authorList>
    </citation>
    <scope>NUCLEOTIDE SEQUENCE</scope>
    <source>
        <strain evidence="2">ZJ104</strain>
    </source>
</reference>
<organism evidence="2 3">
    <name type="scientific">Neisseria lisongii</name>
    <dbReference type="NCBI Taxonomy" id="2912188"/>
    <lineage>
        <taxon>Bacteria</taxon>
        <taxon>Pseudomonadati</taxon>
        <taxon>Pseudomonadota</taxon>
        <taxon>Betaproteobacteria</taxon>
        <taxon>Neisseriales</taxon>
        <taxon>Neisseriaceae</taxon>
        <taxon>Neisseria</taxon>
    </lineage>
</organism>
<evidence type="ECO:0000313" key="2">
    <source>
        <dbReference type="EMBL" id="MCF7529294.1"/>
    </source>
</evidence>
<proteinExistence type="predicted"/>
<dbReference type="Proteomes" id="UP001201397">
    <property type="component" value="Unassembled WGS sequence"/>
</dbReference>
<protein>
    <submittedName>
        <fullName evidence="2">Uncharacterized protein</fullName>
    </submittedName>
</protein>
<name>A0AAW5AJH1_9NEIS</name>
<dbReference type="RefSeq" id="WP_237092544.1">
    <property type="nucleotide sequence ID" value="NZ_JAKKDL010000003.1"/>
</dbReference>
<evidence type="ECO:0000313" key="3">
    <source>
        <dbReference type="Proteomes" id="UP001201397"/>
    </source>
</evidence>
<dbReference type="EMBL" id="JAKKDL010000003">
    <property type="protein sequence ID" value="MCF7529294.1"/>
    <property type="molecule type" value="Genomic_DNA"/>
</dbReference>
<feature type="region of interest" description="Disordered" evidence="1">
    <location>
        <begin position="70"/>
        <end position="92"/>
    </location>
</feature>